<organism evidence="1 2">
    <name type="scientific">Halohasta litorea</name>
    <dbReference type="NCBI Taxonomy" id="869891"/>
    <lineage>
        <taxon>Archaea</taxon>
        <taxon>Methanobacteriati</taxon>
        <taxon>Methanobacteriota</taxon>
        <taxon>Stenosarchaea group</taxon>
        <taxon>Halobacteria</taxon>
        <taxon>Halobacteriales</taxon>
        <taxon>Haloferacaceae</taxon>
        <taxon>Halohasta</taxon>
    </lineage>
</organism>
<dbReference type="Proteomes" id="UP001597052">
    <property type="component" value="Unassembled WGS sequence"/>
</dbReference>
<evidence type="ECO:0000313" key="2">
    <source>
        <dbReference type="Proteomes" id="UP001597052"/>
    </source>
</evidence>
<dbReference type="Gene3D" id="1.10.510.10">
    <property type="entry name" value="Transferase(Phosphotransferase) domain 1"/>
    <property type="match status" value="1"/>
</dbReference>
<keyword evidence="2" id="KW-1185">Reference proteome</keyword>
<sequence>MEQTDLDFERIDKVGTAQFFISEDDQYFKKRVAGETEILTKEFKNLQRANDIPTIDGLEFIRPVDVSDQYLITEYVDAESLLDFLSPEAYEQFGSRLRKLHQHGHTHSELQFNDVLYDGETFYLTDLGYLDEREPIHDLVSPKVGIEVFKIKQPWRWRLFDRCFDRFLEGYGHENVDGDHFDEFYNWYFQKRIDSYKDRDVLSWRFYLLSVLRKTGAIK</sequence>
<accession>A0ABD6D6B8</accession>
<reference evidence="1 2" key="1">
    <citation type="journal article" date="2019" name="Int. J. Syst. Evol. Microbiol.">
        <title>The Global Catalogue of Microorganisms (GCM) 10K type strain sequencing project: providing services to taxonomists for standard genome sequencing and annotation.</title>
        <authorList>
            <consortium name="The Broad Institute Genomics Platform"/>
            <consortium name="The Broad Institute Genome Sequencing Center for Infectious Disease"/>
            <person name="Wu L."/>
            <person name="Ma J."/>
        </authorList>
    </citation>
    <scope>NUCLEOTIDE SEQUENCE [LARGE SCALE GENOMIC DNA]</scope>
    <source>
        <strain evidence="1 2">CGMCC 1.10593</strain>
    </source>
</reference>
<dbReference type="RefSeq" id="WP_256396895.1">
    <property type="nucleotide sequence ID" value="NZ_JANHDJ010000005.1"/>
</dbReference>
<dbReference type="InterPro" id="IPR011009">
    <property type="entry name" value="Kinase-like_dom_sf"/>
</dbReference>
<comment type="caution">
    <text evidence="1">The sequence shown here is derived from an EMBL/GenBank/DDBJ whole genome shotgun (WGS) entry which is preliminary data.</text>
</comment>
<dbReference type="SUPFAM" id="SSF56112">
    <property type="entry name" value="Protein kinase-like (PK-like)"/>
    <property type="match status" value="1"/>
</dbReference>
<gene>
    <name evidence="1" type="ORF">ACFSBW_06395</name>
</gene>
<name>A0ABD6D6B8_9EURY</name>
<evidence type="ECO:0000313" key="1">
    <source>
        <dbReference type="EMBL" id="MFD1641501.1"/>
    </source>
</evidence>
<dbReference type="AlphaFoldDB" id="A0ABD6D6B8"/>
<proteinExistence type="predicted"/>
<protein>
    <submittedName>
        <fullName evidence="1">Uncharacterized protein</fullName>
    </submittedName>
</protein>
<dbReference type="EMBL" id="JBHUDM010000002">
    <property type="protein sequence ID" value="MFD1641501.1"/>
    <property type="molecule type" value="Genomic_DNA"/>
</dbReference>